<keyword evidence="3" id="KW-0472">Membrane</keyword>
<evidence type="ECO:0000256" key="2">
    <source>
        <dbReference type="SAM" id="MobiDB-lite"/>
    </source>
</evidence>
<feature type="region of interest" description="Disordered" evidence="2">
    <location>
        <begin position="42"/>
        <end position="97"/>
    </location>
</feature>
<reference evidence="5" key="1">
    <citation type="submission" date="2024-03" db="EMBL/GenBank/DDBJ databases">
        <title>The Complete Genome of 'Candidatus Phytoplasma fraxini' AshY1 from the Ash Yellows Group.</title>
        <authorList>
            <person name="Boehm J.W."/>
            <person name="Huettel B."/>
            <person name="Schneider B."/>
            <person name="Kube M."/>
        </authorList>
    </citation>
    <scope>NUCLEOTIDE SEQUENCE [LARGE SCALE GENOMIC DNA]</scope>
    <source>
        <strain evidence="5">AshY1</strain>
    </source>
</reference>
<keyword evidence="6" id="KW-1185">Reference proteome</keyword>
<dbReference type="RefSeq" id="WP_341266407.1">
    <property type="nucleotide sequence ID" value="NZ_CP146843.1"/>
</dbReference>
<keyword evidence="3" id="KW-1133">Transmembrane helix</keyword>
<keyword evidence="1" id="KW-0547">Nucleotide-binding</keyword>
<dbReference type="CDD" id="cd19481">
    <property type="entry name" value="RecA-like_protease"/>
    <property type="match status" value="1"/>
</dbReference>
<feature type="compositionally biased region" description="Polar residues" evidence="2">
    <location>
        <begin position="66"/>
        <end position="97"/>
    </location>
</feature>
<dbReference type="InterPro" id="IPR027417">
    <property type="entry name" value="P-loop_NTPase"/>
</dbReference>
<dbReference type="SUPFAM" id="SSF52540">
    <property type="entry name" value="P-loop containing nucleoside triphosphate hydrolases"/>
    <property type="match status" value="1"/>
</dbReference>
<evidence type="ECO:0000256" key="1">
    <source>
        <dbReference type="RuleBase" id="RU003651"/>
    </source>
</evidence>
<proteinExistence type="inferred from homology"/>
<keyword evidence="3" id="KW-0812">Transmembrane</keyword>
<dbReference type="Pfam" id="PF00004">
    <property type="entry name" value="AAA"/>
    <property type="match status" value="1"/>
</dbReference>
<dbReference type="GO" id="GO:0008233">
    <property type="term" value="F:peptidase activity"/>
    <property type="evidence" value="ECO:0007669"/>
    <property type="project" value="UniProtKB-KW"/>
</dbReference>
<organism evidence="5 6">
    <name type="scientific">Ash yellows phytoplasma</name>
    <dbReference type="NCBI Taxonomy" id="35780"/>
    <lineage>
        <taxon>Bacteria</taxon>
        <taxon>Bacillati</taxon>
        <taxon>Mycoplasmatota</taxon>
        <taxon>Mollicutes</taxon>
        <taxon>Acholeplasmatales</taxon>
        <taxon>Acholeplasmataceae</taxon>
        <taxon>Candidatus Phytoplasma</taxon>
        <taxon>16SrVII (Ash yellows group)</taxon>
    </lineage>
</organism>
<dbReference type="InterPro" id="IPR050304">
    <property type="entry name" value="MT-severing_AAA_ATPase"/>
</dbReference>
<evidence type="ECO:0000259" key="4">
    <source>
        <dbReference type="SMART" id="SM00382"/>
    </source>
</evidence>
<sequence>MQKEIKTKKLFKALTVISIILSLLFILLSSGTYVNWKTATNLQEESEKQKQQTANMQKKIKDISRTVESQRIQPMTNSGDSTSPHKPSSSVHQDNQYPNIFQPSQTSKFLSFDKIIGMKKEKEAMQEFMDYVKGLETATHNERLGTVEAPSGIILYGTAGTGKTMLARAIATETNLSFFEISSSIFSQKYKGVGKDMVIYLFEAARKEAKNSKGAIIFLDECETIFGNLGNLKEESETSNIVNQFKTELTSTENDEKHPVFVIGATNHFNKLDEAIKSRFDYKLEVKVGNFQDRKEFLNFMINKRKNPYSAEAKHYLTEDINGTLDKKKLMTK</sequence>
<feature type="domain" description="AAA+ ATPase" evidence="4">
    <location>
        <begin position="149"/>
        <end position="290"/>
    </location>
</feature>
<dbReference type="PANTHER" id="PTHR23074">
    <property type="entry name" value="AAA DOMAIN-CONTAINING"/>
    <property type="match status" value="1"/>
</dbReference>
<dbReference type="Proteomes" id="UP001484199">
    <property type="component" value="Chromosome"/>
</dbReference>
<keyword evidence="5" id="KW-0645">Protease</keyword>
<protein>
    <submittedName>
        <fullName evidence="5">ATP-dependent Zn protease</fullName>
    </submittedName>
</protein>
<dbReference type="PANTHER" id="PTHR23074:SF83">
    <property type="entry name" value="VACUOLAR PROTEIN SORTING-ASSOCIATED PROTEIN 4A"/>
    <property type="match status" value="1"/>
</dbReference>
<evidence type="ECO:0000313" key="6">
    <source>
        <dbReference type="Proteomes" id="UP001484199"/>
    </source>
</evidence>
<name>A0ABZ2U8E0_ASHYP</name>
<feature type="transmembrane region" description="Helical" evidence="3">
    <location>
        <begin position="12"/>
        <end position="36"/>
    </location>
</feature>
<evidence type="ECO:0000256" key="3">
    <source>
        <dbReference type="SAM" id="Phobius"/>
    </source>
</evidence>
<dbReference type="EMBL" id="CP146843">
    <property type="protein sequence ID" value="WYY26506.1"/>
    <property type="molecule type" value="Genomic_DNA"/>
</dbReference>
<comment type="similarity">
    <text evidence="1">Belongs to the AAA ATPase family.</text>
</comment>
<dbReference type="InterPro" id="IPR003960">
    <property type="entry name" value="ATPase_AAA_CS"/>
</dbReference>
<dbReference type="InterPro" id="IPR003959">
    <property type="entry name" value="ATPase_AAA_core"/>
</dbReference>
<evidence type="ECO:0000313" key="5">
    <source>
        <dbReference type="EMBL" id="WYY26506.1"/>
    </source>
</evidence>
<accession>A0ABZ2U8E0</accession>
<dbReference type="PROSITE" id="PS00674">
    <property type="entry name" value="AAA"/>
    <property type="match status" value="1"/>
</dbReference>
<keyword evidence="1" id="KW-0067">ATP-binding</keyword>
<dbReference type="GO" id="GO:0006508">
    <property type="term" value="P:proteolysis"/>
    <property type="evidence" value="ECO:0007669"/>
    <property type="project" value="UniProtKB-KW"/>
</dbReference>
<dbReference type="Gene3D" id="3.40.50.300">
    <property type="entry name" value="P-loop containing nucleotide triphosphate hydrolases"/>
    <property type="match status" value="1"/>
</dbReference>
<gene>
    <name evidence="5" type="ORF">AshY1_03930</name>
</gene>
<dbReference type="GO" id="GO:0016829">
    <property type="term" value="F:lyase activity"/>
    <property type="evidence" value="ECO:0007669"/>
    <property type="project" value="UniProtKB-KW"/>
</dbReference>
<dbReference type="InterPro" id="IPR003593">
    <property type="entry name" value="AAA+_ATPase"/>
</dbReference>
<dbReference type="SMART" id="SM00382">
    <property type="entry name" value="AAA"/>
    <property type="match status" value="1"/>
</dbReference>
<keyword evidence="5" id="KW-0378">Hydrolase</keyword>